<proteinExistence type="predicted"/>
<organism evidence="3">
    <name type="scientific">Vanderwaltozyma polyspora (strain ATCC 22028 / DSM 70294 / BCRC 21397 / CBS 2163 / NBRC 10782 / NRRL Y-8283 / UCD 57-17)</name>
    <name type="common">Kluyveromyces polysporus</name>
    <dbReference type="NCBI Taxonomy" id="436907"/>
    <lineage>
        <taxon>Eukaryota</taxon>
        <taxon>Fungi</taxon>
        <taxon>Dikarya</taxon>
        <taxon>Ascomycota</taxon>
        <taxon>Saccharomycotina</taxon>
        <taxon>Saccharomycetes</taxon>
        <taxon>Saccharomycetales</taxon>
        <taxon>Saccharomycetaceae</taxon>
        <taxon>Vanderwaltozyma</taxon>
    </lineage>
</organism>
<dbReference type="HOGENOM" id="CLU_2005624_0_0_1"/>
<dbReference type="RefSeq" id="XP_001643156.1">
    <property type="nucleotide sequence ID" value="XM_001643106.1"/>
</dbReference>
<name>A7TQZ5_VANPO</name>
<feature type="transmembrane region" description="Helical" evidence="1">
    <location>
        <begin position="39"/>
        <end position="60"/>
    </location>
</feature>
<dbReference type="EMBL" id="DS480467">
    <property type="protein sequence ID" value="EDO15298.1"/>
    <property type="molecule type" value="Genomic_DNA"/>
</dbReference>
<evidence type="ECO:0000313" key="3">
    <source>
        <dbReference type="Proteomes" id="UP000000267"/>
    </source>
</evidence>
<reference evidence="2 3" key="1">
    <citation type="journal article" date="2007" name="Proc. Natl. Acad. Sci. U.S.A.">
        <title>Independent sorting-out of thousands of duplicated gene pairs in two yeast species descended from a whole-genome duplication.</title>
        <authorList>
            <person name="Scannell D.R."/>
            <person name="Frank A.C."/>
            <person name="Conant G.C."/>
            <person name="Byrne K.P."/>
            <person name="Woolfit M."/>
            <person name="Wolfe K.H."/>
        </authorList>
    </citation>
    <scope>NUCLEOTIDE SEQUENCE [LARGE SCALE GENOMIC DNA]</scope>
    <source>
        <strain evidence="3">ATCC 22028 / DSM 70294 / BCRC 21397 / CBS 2163 / NBRC 10782 / NRRL Y-8283 / UCD 57-17</strain>
    </source>
</reference>
<accession>A7TQZ5</accession>
<dbReference type="Proteomes" id="UP000000267">
    <property type="component" value="Unassembled WGS sequence"/>
</dbReference>
<keyword evidence="3" id="KW-1185">Reference proteome</keyword>
<keyword evidence="1" id="KW-0812">Transmembrane</keyword>
<dbReference type="KEGG" id="vpo:Kpol_1038p4"/>
<keyword evidence="1" id="KW-1133">Transmembrane helix</keyword>
<dbReference type="AlphaFoldDB" id="A7TQZ5"/>
<dbReference type="InParanoid" id="A7TQZ5"/>
<keyword evidence="1" id="KW-0472">Membrane</keyword>
<sequence>MIKYYQIRQSSSMTVVLKREIYDEVRSNWLSIVTMNPLILIYINRIAISCFYVSIFPIFLSSCLPIRNSPSYPNIYKMQKTQTKQENKDNCCLLLAGAAAGAAGVAVAGAACAGAACGCNCVIA</sequence>
<evidence type="ECO:0000256" key="1">
    <source>
        <dbReference type="SAM" id="Phobius"/>
    </source>
</evidence>
<evidence type="ECO:0000313" key="2">
    <source>
        <dbReference type="EMBL" id="EDO15298.1"/>
    </source>
</evidence>
<protein>
    <submittedName>
        <fullName evidence="2">Uncharacterized protein</fullName>
    </submittedName>
</protein>
<dbReference type="GeneID" id="5543381"/>
<dbReference type="PhylomeDB" id="A7TQZ5"/>
<gene>
    <name evidence="2" type="ORF">Kpol_1038p4</name>
</gene>